<proteinExistence type="predicted"/>
<dbReference type="InterPro" id="IPR052345">
    <property type="entry name" value="Rad_response_metalloprotease"/>
</dbReference>
<keyword evidence="3" id="KW-1185">Reference proteome</keyword>
<dbReference type="PANTHER" id="PTHR43236:SF2">
    <property type="entry name" value="BLL0069 PROTEIN"/>
    <property type="match status" value="1"/>
</dbReference>
<dbReference type="PANTHER" id="PTHR43236">
    <property type="entry name" value="ANTITOXIN HIGA1"/>
    <property type="match status" value="1"/>
</dbReference>
<dbReference type="InterPro" id="IPR010359">
    <property type="entry name" value="IrrE_HExxH"/>
</dbReference>
<evidence type="ECO:0000313" key="2">
    <source>
        <dbReference type="EMBL" id="WYK18155.1"/>
    </source>
</evidence>
<reference evidence="2 3" key="1">
    <citation type="submission" date="2024-02" db="EMBL/GenBank/DDBJ databases">
        <title>Roseovarius strain W115 nov., isolated from a marine algae.</title>
        <authorList>
            <person name="Lee M.W."/>
            <person name="Lee J.K."/>
            <person name="Kim J.M."/>
            <person name="Choi D.G."/>
            <person name="Baek J.H."/>
            <person name="Bayburt H."/>
            <person name="Jung J.J."/>
            <person name="Han D.M."/>
            <person name="Jeon C.O."/>
        </authorList>
    </citation>
    <scope>NUCLEOTIDE SEQUENCE [LARGE SCALE GENOMIC DNA]</scope>
    <source>
        <strain evidence="2 3">W115</strain>
    </source>
</reference>
<accession>A0ABZ2TEJ9</accession>
<protein>
    <submittedName>
        <fullName evidence="2">ImmA/IrrE family metallo-endopeptidase</fullName>
    </submittedName>
</protein>
<sequence length="187" mass="21206">MTVVNFKHDTRISDSDRGILREFTSELGGDPVHLAHRLGLKVFEENLHESVSGFIQFDETCGSDSGYKVVLNSVHSVARKKFTLAHELGHFVLHRNSDHFLEDKKRSAEIFDFASGYRSGDGWDYSQDFPKAFEREADVFAANVLLPANLLRKTAEFIEGTPASLARRLDLSVPFVARRFEEVRFEA</sequence>
<evidence type="ECO:0000313" key="3">
    <source>
        <dbReference type="Proteomes" id="UP001281305"/>
    </source>
</evidence>
<name>A0ABZ2TEJ9_9RHOB</name>
<dbReference type="RefSeq" id="WP_317054837.1">
    <property type="nucleotide sequence ID" value="NZ_CP146606.1"/>
</dbReference>
<evidence type="ECO:0000259" key="1">
    <source>
        <dbReference type="Pfam" id="PF06114"/>
    </source>
</evidence>
<dbReference type="Proteomes" id="UP001281305">
    <property type="component" value="Chromosome"/>
</dbReference>
<organism evidence="2 3">
    <name type="scientific">Roseovarius rhodophyticola</name>
    <dbReference type="NCBI Taxonomy" id="3080827"/>
    <lineage>
        <taxon>Bacteria</taxon>
        <taxon>Pseudomonadati</taxon>
        <taxon>Pseudomonadota</taxon>
        <taxon>Alphaproteobacteria</taxon>
        <taxon>Rhodobacterales</taxon>
        <taxon>Roseobacteraceae</taxon>
        <taxon>Roseovarius</taxon>
    </lineage>
</organism>
<gene>
    <name evidence="2" type="ORF">RZS32_017535</name>
</gene>
<dbReference type="EMBL" id="CP146606">
    <property type="protein sequence ID" value="WYK18155.1"/>
    <property type="molecule type" value="Genomic_DNA"/>
</dbReference>
<feature type="domain" description="IrrE N-terminal-like" evidence="1">
    <location>
        <begin position="36"/>
        <end position="180"/>
    </location>
</feature>
<dbReference type="Gene3D" id="1.10.10.2910">
    <property type="match status" value="1"/>
</dbReference>
<dbReference type="Pfam" id="PF06114">
    <property type="entry name" value="Peptidase_M78"/>
    <property type="match status" value="1"/>
</dbReference>